<feature type="non-terminal residue" evidence="1">
    <location>
        <position position="33"/>
    </location>
</feature>
<gene>
    <name evidence="1" type="ORF">JMJ77_005089</name>
</gene>
<dbReference type="EMBL" id="JAESDN010000001">
    <property type="protein sequence ID" value="KAG7057707.1"/>
    <property type="molecule type" value="Genomic_DNA"/>
</dbReference>
<name>A0A9P7RIT7_9PEZI</name>
<organism evidence="1 2">
    <name type="scientific">Colletotrichum scovillei</name>
    <dbReference type="NCBI Taxonomy" id="1209932"/>
    <lineage>
        <taxon>Eukaryota</taxon>
        <taxon>Fungi</taxon>
        <taxon>Dikarya</taxon>
        <taxon>Ascomycota</taxon>
        <taxon>Pezizomycotina</taxon>
        <taxon>Sordariomycetes</taxon>
        <taxon>Hypocreomycetidae</taxon>
        <taxon>Glomerellales</taxon>
        <taxon>Glomerellaceae</taxon>
        <taxon>Colletotrichum</taxon>
        <taxon>Colletotrichum acutatum species complex</taxon>
    </lineage>
</organism>
<reference evidence="1" key="1">
    <citation type="submission" date="2021-05" db="EMBL/GenBank/DDBJ databases">
        <title>Comparative genomics of three Colletotrichum scovillei strains and genetic complementation revealed genes involved fungal growth and virulence on chili pepper.</title>
        <authorList>
            <person name="Hsieh D.-K."/>
            <person name="Chuang S.-C."/>
            <person name="Chen C.-Y."/>
            <person name="Chao Y.-T."/>
            <person name="Lu M.-Y.J."/>
            <person name="Lee M.-H."/>
            <person name="Shih M.-C."/>
        </authorList>
    </citation>
    <scope>NUCLEOTIDE SEQUENCE</scope>
    <source>
        <strain evidence="1">Coll-153</strain>
    </source>
</reference>
<dbReference type="Proteomes" id="UP000699042">
    <property type="component" value="Unassembled WGS sequence"/>
</dbReference>
<proteinExistence type="predicted"/>
<evidence type="ECO:0000313" key="2">
    <source>
        <dbReference type="Proteomes" id="UP000699042"/>
    </source>
</evidence>
<protein>
    <submittedName>
        <fullName evidence="1">Uncharacterized protein</fullName>
    </submittedName>
</protein>
<accession>A0A9P7RIT7</accession>
<keyword evidence="2" id="KW-1185">Reference proteome</keyword>
<comment type="caution">
    <text evidence="1">The sequence shown here is derived from an EMBL/GenBank/DDBJ whole genome shotgun (WGS) entry which is preliminary data.</text>
</comment>
<dbReference type="AlphaFoldDB" id="A0A9P7RIT7"/>
<evidence type="ECO:0000313" key="1">
    <source>
        <dbReference type="EMBL" id="KAG7057707.1"/>
    </source>
</evidence>
<sequence length="33" mass="3366">MNASEPESGRGGLERCGTAAGRVLGFPTVGAMW</sequence>